<dbReference type="GeneID" id="9577555"/>
<organism evidence="2 3">
    <name type="scientific">Trichophyton verrucosum (strain HKI 0517)</name>
    <dbReference type="NCBI Taxonomy" id="663202"/>
    <lineage>
        <taxon>Eukaryota</taxon>
        <taxon>Fungi</taxon>
        <taxon>Dikarya</taxon>
        <taxon>Ascomycota</taxon>
        <taxon>Pezizomycotina</taxon>
        <taxon>Eurotiomycetes</taxon>
        <taxon>Eurotiomycetidae</taxon>
        <taxon>Onygenales</taxon>
        <taxon>Arthrodermataceae</taxon>
        <taxon>Trichophyton</taxon>
    </lineage>
</organism>
<dbReference type="EMBL" id="ACYE01000259">
    <property type="protein sequence ID" value="EFE40169.1"/>
    <property type="molecule type" value="Genomic_DNA"/>
</dbReference>
<feature type="region of interest" description="Disordered" evidence="1">
    <location>
        <begin position="1"/>
        <end position="70"/>
    </location>
</feature>
<dbReference type="Proteomes" id="UP000008383">
    <property type="component" value="Unassembled WGS sequence"/>
</dbReference>
<comment type="caution">
    <text evidence="2">The sequence shown here is derived from an EMBL/GenBank/DDBJ whole genome shotgun (WGS) entry which is preliminary data.</text>
</comment>
<dbReference type="AlphaFoldDB" id="D4DD87"/>
<reference evidence="3" key="1">
    <citation type="journal article" date="2011" name="Genome Biol.">
        <title>Comparative and functional genomics provide insights into the pathogenicity of dermatophytic fungi.</title>
        <authorList>
            <person name="Burmester A."/>
            <person name="Shelest E."/>
            <person name="Gloeckner G."/>
            <person name="Heddergott C."/>
            <person name="Schindler S."/>
            <person name="Staib P."/>
            <person name="Heidel A."/>
            <person name="Felder M."/>
            <person name="Petzold A."/>
            <person name="Szafranski K."/>
            <person name="Feuermann M."/>
            <person name="Pedruzzi I."/>
            <person name="Priebe S."/>
            <person name="Groth M."/>
            <person name="Winkler R."/>
            <person name="Li W."/>
            <person name="Kniemeyer O."/>
            <person name="Schroeckh V."/>
            <person name="Hertweck C."/>
            <person name="Hube B."/>
            <person name="White T.C."/>
            <person name="Platzer M."/>
            <person name="Guthke R."/>
            <person name="Heitman J."/>
            <person name="Woestemeyer J."/>
            <person name="Zipfel P.F."/>
            <person name="Monod M."/>
            <person name="Brakhage A.A."/>
        </authorList>
    </citation>
    <scope>NUCLEOTIDE SEQUENCE [LARGE SCALE GENOMIC DNA]</scope>
    <source>
        <strain evidence="3">HKI 0517</strain>
    </source>
</reference>
<dbReference type="KEGG" id="tve:TRV_05094"/>
<protein>
    <submittedName>
        <fullName evidence="2">Uncharacterized protein</fullName>
    </submittedName>
</protein>
<sequence length="191" mass="22206">EKKKGKKGRGIPDGASQPDQEEKATMGTNPKSKKSEKEVKKKQSKKKKRESRKNKKKANKRRRRSSSRRRRTDMWMWMWMWAGKEANIVQKRGWMFAKKRGGEEEDTDTTARETIDRRRKKQNQPRSGQGEEREGGVGDLRLLFVSRTETNVEHQTEQADSLVGRGMVYRTLTWGMDTNCLPPLSLSSPLR</sequence>
<keyword evidence="3" id="KW-1185">Reference proteome</keyword>
<dbReference type="RefSeq" id="XP_003020787.1">
    <property type="nucleotide sequence ID" value="XM_003020741.1"/>
</dbReference>
<dbReference type="HOGENOM" id="CLU_1424751_0_0_1"/>
<feature type="region of interest" description="Disordered" evidence="1">
    <location>
        <begin position="97"/>
        <end position="138"/>
    </location>
</feature>
<evidence type="ECO:0000313" key="3">
    <source>
        <dbReference type="Proteomes" id="UP000008383"/>
    </source>
</evidence>
<name>D4DD87_TRIVH</name>
<feature type="non-terminal residue" evidence="2">
    <location>
        <position position="1"/>
    </location>
</feature>
<proteinExistence type="predicted"/>
<evidence type="ECO:0000313" key="2">
    <source>
        <dbReference type="EMBL" id="EFE40169.1"/>
    </source>
</evidence>
<feature type="compositionally biased region" description="Basic residues" evidence="1">
    <location>
        <begin position="42"/>
        <end position="70"/>
    </location>
</feature>
<evidence type="ECO:0000256" key="1">
    <source>
        <dbReference type="SAM" id="MobiDB-lite"/>
    </source>
</evidence>
<accession>D4DD87</accession>
<gene>
    <name evidence="2" type="ORF">TRV_05094</name>
</gene>